<organism evidence="3 4">
    <name type="scientific">Paenibacillus baimaensis</name>
    <dbReference type="NCBI Taxonomy" id="2982185"/>
    <lineage>
        <taxon>Bacteria</taxon>
        <taxon>Bacillati</taxon>
        <taxon>Bacillota</taxon>
        <taxon>Bacilli</taxon>
        <taxon>Bacillales</taxon>
        <taxon>Paenibacillaceae</taxon>
        <taxon>Paenibacillus</taxon>
    </lineage>
</organism>
<protein>
    <recommendedName>
        <fullName evidence="2">Peptide deformylase</fullName>
        <shortName evidence="2">PDF</shortName>
        <ecNumber evidence="2">3.5.1.88</ecNumber>
    </recommendedName>
    <alternativeName>
        <fullName evidence="2">Polypeptide deformylase</fullName>
    </alternativeName>
</protein>
<sequence length="175" mass="19665">MAERSIVLFGDSILRKAAKPVDEINPKILKLLDDMVDTLYAADGRAGLAAPQVGILRRVIVMDCGEGLIELINPEIIESADEQIGPEACLSFPGYTGIVKRAKSVKVTSLNRYGERFTLEAEDYLARCIQHEVDHLNGLLFIDHVQDFYLYQDDTRKRISLLEVQKMIRSTSIEL</sequence>
<dbReference type="HAMAP" id="MF_00163">
    <property type="entry name" value="Pep_deformylase"/>
    <property type="match status" value="1"/>
</dbReference>
<dbReference type="SUPFAM" id="SSF56420">
    <property type="entry name" value="Peptide deformylase"/>
    <property type="match status" value="1"/>
</dbReference>
<keyword evidence="2" id="KW-0648">Protein biosynthesis</keyword>
<name>A0ABT2UVH6_9BACL</name>
<comment type="similarity">
    <text evidence="1 2">Belongs to the polypeptide deformylase family.</text>
</comment>
<dbReference type="CDD" id="cd00487">
    <property type="entry name" value="Pep_deformylase"/>
    <property type="match status" value="1"/>
</dbReference>
<dbReference type="GO" id="GO:0042586">
    <property type="term" value="F:peptide deformylase activity"/>
    <property type="evidence" value="ECO:0007669"/>
    <property type="project" value="UniProtKB-EC"/>
</dbReference>
<comment type="catalytic activity">
    <reaction evidence="2">
        <text>N-terminal N-formyl-L-methionyl-[peptide] + H2O = N-terminal L-methionyl-[peptide] + formate</text>
        <dbReference type="Rhea" id="RHEA:24420"/>
        <dbReference type="Rhea" id="RHEA-COMP:10639"/>
        <dbReference type="Rhea" id="RHEA-COMP:10640"/>
        <dbReference type="ChEBI" id="CHEBI:15377"/>
        <dbReference type="ChEBI" id="CHEBI:15740"/>
        <dbReference type="ChEBI" id="CHEBI:49298"/>
        <dbReference type="ChEBI" id="CHEBI:64731"/>
        <dbReference type="EC" id="3.5.1.88"/>
    </reaction>
</comment>
<dbReference type="PANTHER" id="PTHR10458:SF22">
    <property type="entry name" value="PEPTIDE DEFORMYLASE"/>
    <property type="match status" value="1"/>
</dbReference>
<dbReference type="PRINTS" id="PR01576">
    <property type="entry name" value="PDEFORMYLASE"/>
</dbReference>
<comment type="function">
    <text evidence="2">Removes the formyl group from the N-terminal Met of newly synthesized proteins. Requires at least a dipeptide for an efficient rate of reaction. N-terminal L-methionine is a prerequisite for activity but the enzyme has broad specificity at other positions.</text>
</comment>
<evidence type="ECO:0000313" key="4">
    <source>
        <dbReference type="Proteomes" id="UP001652445"/>
    </source>
</evidence>
<dbReference type="PANTHER" id="PTHR10458">
    <property type="entry name" value="PEPTIDE DEFORMYLASE"/>
    <property type="match status" value="1"/>
</dbReference>
<dbReference type="Proteomes" id="UP001652445">
    <property type="component" value="Unassembled WGS sequence"/>
</dbReference>
<gene>
    <name evidence="2 3" type="primary">def</name>
    <name evidence="3" type="ORF">OB236_39045</name>
</gene>
<dbReference type="RefSeq" id="WP_262688796.1">
    <property type="nucleotide sequence ID" value="NZ_JAOQIO010000124.1"/>
</dbReference>
<proteinExistence type="inferred from homology"/>
<accession>A0ABT2UVH6</accession>
<feature type="binding site" evidence="2">
    <location>
        <position position="135"/>
    </location>
    <ligand>
        <name>Fe cation</name>
        <dbReference type="ChEBI" id="CHEBI:24875"/>
    </ligand>
</feature>
<dbReference type="Gene3D" id="3.90.45.10">
    <property type="entry name" value="Peptide deformylase"/>
    <property type="match status" value="1"/>
</dbReference>
<feature type="binding site" evidence="2">
    <location>
        <position position="131"/>
    </location>
    <ligand>
        <name>Fe cation</name>
        <dbReference type="ChEBI" id="CHEBI:24875"/>
    </ligand>
</feature>
<comment type="cofactor">
    <cofactor evidence="2">
        <name>Fe(2+)</name>
        <dbReference type="ChEBI" id="CHEBI:29033"/>
    </cofactor>
    <text evidence="2">Binds 1 Fe(2+) ion.</text>
</comment>
<dbReference type="Pfam" id="PF01327">
    <property type="entry name" value="Pep_deformylase"/>
    <property type="match status" value="1"/>
</dbReference>
<dbReference type="InterPro" id="IPR036821">
    <property type="entry name" value="Peptide_deformylase_sf"/>
</dbReference>
<feature type="active site" evidence="2">
    <location>
        <position position="132"/>
    </location>
</feature>
<reference evidence="3 4" key="1">
    <citation type="submission" date="2022-09" db="EMBL/GenBank/DDBJ databases">
        <authorList>
            <person name="Han X.L."/>
            <person name="Wang Q."/>
            <person name="Lu T."/>
        </authorList>
    </citation>
    <scope>NUCLEOTIDE SEQUENCE [LARGE SCALE GENOMIC DNA]</scope>
    <source>
        <strain evidence="3 4">WQ 127069</strain>
    </source>
</reference>
<dbReference type="PIRSF" id="PIRSF004749">
    <property type="entry name" value="Pep_def"/>
    <property type="match status" value="1"/>
</dbReference>
<feature type="binding site" evidence="2">
    <location>
        <position position="89"/>
    </location>
    <ligand>
        <name>Fe cation</name>
        <dbReference type="ChEBI" id="CHEBI:24875"/>
    </ligand>
</feature>
<keyword evidence="2" id="KW-0479">Metal-binding</keyword>
<evidence type="ECO:0000256" key="1">
    <source>
        <dbReference type="ARBA" id="ARBA00010759"/>
    </source>
</evidence>
<dbReference type="EC" id="3.5.1.88" evidence="2"/>
<dbReference type="EMBL" id="JAOQIO010000124">
    <property type="protein sequence ID" value="MCU6798141.1"/>
    <property type="molecule type" value="Genomic_DNA"/>
</dbReference>
<keyword evidence="2" id="KW-0408">Iron</keyword>
<keyword evidence="2 3" id="KW-0378">Hydrolase</keyword>
<comment type="caution">
    <text evidence="3">The sequence shown here is derived from an EMBL/GenBank/DDBJ whole genome shotgun (WGS) entry which is preliminary data.</text>
</comment>
<dbReference type="InterPro" id="IPR023635">
    <property type="entry name" value="Peptide_deformylase"/>
</dbReference>
<evidence type="ECO:0000313" key="3">
    <source>
        <dbReference type="EMBL" id="MCU6798141.1"/>
    </source>
</evidence>
<dbReference type="NCBIfam" id="NF001159">
    <property type="entry name" value="PRK00150.1-3"/>
    <property type="match status" value="1"/>
</dbReference>
<evidence type="ECO:0000256" key="2">
    <source>
        <dbReference type="HAMAP-Rule" id="MF_00163"/>
    </source>
</evidence>
<keyword evidence="4" id="KW-1185">Reference proteome</keyword>
<dbReference type="NCBIfam" id="TIGR00079">
    <property type="entry name" value="pept_deformyl"/>
    <property type="match status" value="1"/>
</dbReference>